<organism evidence="1">
    <name type="scientific">Proteinivorax tanatarense</name>
    <dbReference type="NCBI Taxonomy" id="1260629"/>
    <lineage>
        <taxon>Bacteria</taxon>
        <taxon>Bacillati</taxon>
        <taxon>Bacillota</taxon>
        <taxon>Clostridia</taxon>
        <taxon>Eubacteriales</taxon>
        <taxon>Proteinivoracaceae</taxon>
        <taxon>Proteinivorax</taxon>
    </lineage>
</organism>
<dbReference type="RefSeq" id="WP_350343623.1">
    <property type="nucleotide sequence ID" value="NZ_CP158367.1"/>
</dbReference>
<name>A0AAU7VLD0_9FIRM</name>
<proteinExistence type="predicted"/>
<gene>
    <name evidence="1" type="ORF">PRVXT_002935</name>
</gene>
<reference evidence="1" key="2">
    <citation type="submission" date="2024-06" db="EMBL/GenBank/DDBJ databases">
        <authorList>
            <person name="Petrova K.O."/>
            <person name="Toshchakov S.V."/>
            <person name="Boltjanskaja Y.V."/>
            <person name="Kevbrin V."/>
        </authorList>
    </citation>
    <scope>NUCLEOTIDE SEQUENCE</scope>
    <source>
        <strain evidence="1">Z-910T</strain>
    </source>
</reference>
<evidence type="ECO:0000313" key="1">
    <source>
        <dbReference type="EMBL" id="XBX74874.1"/>
    </source>
</evidence>
<accession>A0AAU7VLD0</accession>
<dbReference type="EMBL" id="CP158367">
    <property type="protein sequence ID" value="XBX74874.1"/>
    <property type="molecule type" value="Genomic_DNA"/>
</dbReference>
<protein>
    <submittedName>
        <fullName evidence="1">Uncharacterized protein</fullName>
    </submittedName>
</protein>
<dbReference type="AlphaFoldDB" id="A0AAU7VLD0"/>
<reference evidence="1" key="1">
    <citation type="journal article" date="2013" name="Extremophiles">
        <title>Proteinivorax tanatarense gen. nov., sp. nov., an anaerobic, haloalkaliphilic, proteolytic bacterium isolated from a decaying algal bloom, and proposal of Proteinivoraceae fam. nov.</title>
        <authorList>
            <person name="Kevbrin V."/>
            <person name="Boltyanskaya Y."/>
            <person name="Zhilina T."/>
            <person name="Kolganova T."/>
            <person name="Lavrentjeva E."/>
            <person name="Kuznetsov B."/>
        </authorList>
    </citation>
    <scope>NUCLEOTIDE SEQUENCE</scope>
    <source>
        <strain evidence="1">Z-910T</strain>
    </source>
</reference>
<sequence>MVFIPIIVVFAIIIFNDDKKKKYVILKLRNKKRGIKMAHKLMEKYIGHKCLIYTIDNHIEGTIKSLEGNWLEVECGKKKKIEIVNIEFVEKIDVL</sequence>